<name>A0ACD1AI48_9FIRM</name>
<evidence type="ECO:0000313" key="2">
    <source>
        <dbReference type="Proteomes" id="UP000594014"/>
    </source>
</evidence>
<dbReference type="EMBL" id="CP042469">
    <property type="protein sequence ID" value="QOX66005.1"/>
    <property type="molecule type" value="Genomic_DNA"/>
</dbReference>
<gene>
    <name evidence="1" type="ORF">FRZ06_17870</name>
</gene>
<keyword evidence="2" id="KW-1185">Reference proteome</keyword>
<accession>A0ACD1AI48</accession>
<proteinExistence type="predicted"/>
<evidence type="ECO:0000313" key="1">
    <source>
        <dbReference type="EMBL" id="QOX66005.1"/>
    </source>
</evidence>
<reference evidence="1" key="1">
    <citation type="submission" date="2019-08" db="EMBL/GenBank/DDBJ databases">
        <title>Genome sequence of Clostridiales bacterium MT110.</title>
        <authorList>
            <person name="Cao J."/>
        </authorList>
    </citation>
    <scope>NUCLEOTIDE SEQUENCE</scope>
    <source>
        <strain evidence="1">MT110</strain>
    </source>
</reference>
<sequence length="271" mass="30195">MVMNREDLAIAQKYRLCRNREHIYCTNGMGIDLALFHPMPPSEEQRKAFGLKDGDFTLVYAAEFSKRKNHRLLLQGFAKALQELQVQESQLLQKSQQLQELQGLQNSNGIQAVVSSRCARLILVLAGDGALLEEMKALAKDLGISEHVNFLGYVTDMQALYSCCQAAVSTSRIEGLPFHVMEAIGCGLPVIASDIKGHRELIAHQKNGLLFERENAVQLASGILELYNSPLLEDCKVNGSSSMKMYSIDNVLPSIMQIYHKHISTWGGMKE</sequence>
<protein>
    <submittedName>
        <fullName evidence="1">Glycosyltransferase family 4 protein</fullName>
    </submittedName>
</protein>
<organism evidence="1 2">
    <name type="scientific">Anoxybacterium hadale</name>
    <dbReference type="NCBI Taxonomy" id="3408580"/>
    <lineage>
        <taxon>Bacteria</taxon>
        <taxon>Bacillati</taxon>
        <taxon>Bacillota</taxon>
        <taxon>Clostridia</taxon>
        <taxon>Peptostreptococcales</taxon>
        <taxon>Anaerovoracaceae</taxon>
        <taxon>Anoxybacterium</taxon>
    </lineage>
</organism>
<dbReference type="Proteomes" id="UP000594014">
    <property type="component" value="Chromosome"/>
</dbReference>